<evidence type="ECO:0000313" key="2">
    <source>
        <dbReference type="EMBL" id="QOV05655.1"/>
    </source>
</evidence>
<feature type="region of interest" description="Disordered" evidence="1">
    <location>
        <begin position="376"/>
        <end position="396"/>
    </location>
</feature>
<feature type="compositionally biased region" description="Acidic residues" evidence="1">
    <location>
        <begin position="376"/>
        <end position="386"/>
    </location>
</feature>
<evidence type="ECO:0008006" key="3">
    <source>
        <dbReference type="Google" id="ProtNLM"/>
    </source>
</evidence>
<evidence type="ECO:0000256" key="1">
    <source>
        <dbReference type="SAM" id="MobiDB-lite"/>
    </source>
</evidence>
<name>A0A7M2QMM6_9ZZZZ</name>
<feature type="compositionally biased region" description="Polar residues" evidence="1">
    <location>
        <begin position="90"/>
        <end position="104"/>
    </location>
</feature>
<sequence>MTWDEHKENFARLARDGGYTIAQYAAEFNLNPNTARRYLRAFKDSGTGADGIKPNKPVRSPARKAPNDQKRDQKKRDQAFGKSAEKQKDTSVITGALTQATTQKRQLDDRMDDHEVITRAKRSLKARLERDRIDDDGERFEFEPADYKIDNHEARREARAMLRRSGADALETALLEKTLSHLLMLENARDVCIELVQELRTEKDDDDDTPVEYRIASMLNSCTAQISSLVNTIFSIRNNYRKENREAEKHAQAMGHTGIVQLAYQRRRELGWSAQETAEFIEAQGGKVPPLLMETIRAELRTPKQDKPDPTEQTAAGAPSLEDLDREARERAASRRIDSALWIEQRRDEIADIVDTGGYGDTDTEGVSNTVWLAQDLDEDEEEDEEVTRKLYGEDD</sequence>
<dbReference type="AlphaFoldDB" id="A0A7M2QMM6"/>
<feature type="region of interest" description="Disordered" evidence="1">
    <location>
        <begin position="300"/>
        <end position="330"/>
    </location>
</feature>
<feature type="compositionally biased region" description="Basic and acidic residues" evidence="1">
    <location>
        <begin position="387"/>
        <end position="396"/>
    </location>
</feature>
<feature type="region of interest" description="Disordered" evidence="1">
    <location>
        <begin position="44"/>
        <end position="111"/>
    </location>
</feature>
<feature type="compositionally biased region" description="Basic and acidic residues" evidence="1">
    <location>
        <begin position="65"/>
        <end position="89"/>
    </location>
</feature>
<feature type="compositionally biased region" description="Basic and acidic residues" evidence="1">
    <location>
        <begin position="300"/>
        <end position="310"/>
    </location>
</feature>
<organism evidence="2">
    <name type="scientific">feces metagenome</name>
    <dbReference type="NCBI Taxonomy" id="1861841"/>
    <lineage>
        <taxon>unclassified sequences</taxon>
        <taxon>metagenomes</taxon>
        <taxon>organismal metagenomes</taxon>
    </lineage>
</organism>
<reference evidence="2" key="1">
    <citation type="submission" date="2020-09" db="EMBL/GenBank/DDBJ databases">
        <authorList>
            <person name="Eze J.U."/>
            <person name="Rahube T.O."/>
        </authorList>
    </citation>
    <scope>NUCLEOTIDE SEQUENCE</scope>
</reference>
<dbReference type="EMBL" id="MT993629">
    <property type="protein sequence ID" value="QOV05655.1"/>
    <property type="molecule type" value="Genomic_DNA"/>
</dbReference>
<accession>A0A7M2QMM6</accession>
<protein>
    <recommendedName>
        <fullName evidence="3">Terminase</fullName>
    </recommendedName>
</protein>
<proteinExistence type="predicted"/>